<keyword evidence="5" id="KW-0539">Nucleus</keyword>
<dbReference type="GO" id="GO:0003677">
    <property type="term" value="F:DNA binding"/>
    <property type="evidence" value="ECO:0007669"/>
    <property type="project" value="UniProtKB-KW"/>
</dbReference>
<name>A0ABD2QBP3_9PLAT</name>
<accession>A0ABD2QBP3</accession>
<keyword evidence="3" id="KW-0238">DNA-binding</keyword>
<dbReference type="EMBL" id="JBJKFK010000506">
    <property type="protein sequence ID" value="KAL3316642.1"/>
    <property type="molecule type" value="Genomic_DNA"/>
</dbReference>
<dbReference type="PANTHER" id="PTHR13059">
    <property type="entry name" value="HMG-BOX TRANSCRIPTION FACTOR BBX"/>
    <property type="match status" value="1"/>
</dbReference>
<keyword evidence="4" id="KW-0804">Transcription</keyword>
<evidence type="ECO:0008006" key="9">
    <source>
        <dbReference type="Google" id="ProtNLM"/>
    </source>
</evidence>
<evidence type="ECO:0000256" key="3">
    <source>
        <dbReference type="ARBA" id="ARBA00023125"/>
    </source>
</evidence>
<reference evidence="7 8" key="1">
    <citation type="submission" date="2024-11" db="EMBL/GenBank/DDBJ databases">
        <title>Adaptive evolution of stress response genes in parasites aligns with host niche diversity.</title>
        <authorList>
            <person name="Hahn C."/>
            <person name="Resl P."/>
        </authorList>
    </citation>
    <scope>NUCLEOTIDE SEQUENCE [LARGE SCALE GENOMIC DNA]</scope>
    <source>
        <strain evidence="7">EGGRZ-B1_66</strain>
        <tissue evidence="7">Body</tissue>
    </source>
</reference>
<evidence type="ECO:0000256" key="6">
    <source>
        <dbReference type="SAM" id="MobiDB-lite"/>
    </source>
</evidence>
<dbReference type="PANTHER" id="PTHR13059:SF13">
    <property type="entry name" value="PROTEIN CAPICUA HOMOLOG"/>
    <property type="match status" value="1"/>
</dbReference>
<keyword evidence="8" id="KW-1185">Reference proteome</keyword>
<evidence type="ECO:0000313" key="7">
    <source>
        <dbReference type="EMBL" id="KAL3316642.1"/>
    </source>
</evidence>
<feature type="compositionally biased region" description="Low complexity" evidence="6">
    <location>
        <begin position="1"/>
        <end position="11"/>
    </location>
</feature>
<proteinExistence type="predicted"/>
<dbReference type="Proteomes" id="UP001626550">
    <property type="component" value="Unassembled WGS sequence"/>
</dbReference>
<evidence type="ECO:0000313" key="8">
    <source>
        <dbReference type="Proteomes" id="UP001626550"/>
    </source>
</evidence>
<dbReference type="AlphaFoldDB" id="A0ABD2QBP3"/>
<protein>
    <recommendedName>
        <fullName evidence="9">DUF4817 domain-containing protein</fullName>
    </recommendedName>
</protein>
<keyword evidence="1" id="KW-0597">Phosphoprotein</keyword>
<sequence length="182" mass="21008">MNSSMSSSSSNAPPETPAFTSKREPLPVDPNFNFSVMLNQFRSFNAAEILHRMNLQNMAKTDEYSDKNDTLSCSKLSLDHQTEKCESTSVKYKKGDVVKTPHGVRKKFNGKQWRRLCSKEGCTKESQRRGFCSRHLSLRREEIRAQYNSVQDIVPQHFPATMANQIRGKFIHNLQFKIMRFV</sequence>
<dbReference type="InterPro" id="IPR052412">
    <property type="entry name" value="CC-Dev_Transcription_Reg"/>
</dbReference>
<gene>
    <name evidence="7" type="ORF">Ciccas_004710</name>
</gene>
<evidence type="ECO:0000256" key="1">
    <source>
        <dbReference type="ARBA" id="ARBA00022553"/>
    </source>
</evidence>
<organism evidence="7 8">
    <name type="scientific">Cichlidogyrus casuarinus</name>
    <dbReference type="NCBI Taxonomy" id="1844966"/>
    <lineage>
        <taxon>Eukaryota</taxon>
        <taxon>Metazoa</taxon>
        <taxon>Spiralia</taxon>
        <taxon>Lophotrochozoa</taxon>
        <taxon>Platyhelminthes</taxon>
        <taxon>Monogenea</taxon>
        <taxon>Monopisthocotylea</taxon>
        <taxon>Dactylogyridea</taxon>
        <taxon>Ancyrocephalidae</taxon>
        <taxon>Cichlidogyrus</taxon>
    </lineage>
</organism>
<keyword evidence="2" id="KW-0805">Transcription regulation</keyword>
<comment type="caution">
    <text evidence="7">The sequence shown here is derived from an EMBL/GenBank/DDBJ whole genome shotgun (WGS) entry which is preliminary data.</text>
</comment>
<evidence type="ECO:0000256" key="4">
    <source>
        <dbReference type="ARBA" id="ARBA00023163"/>
    </source>
</evidence>
<evidence type="ECO:0000256" key="5">
    <source>
        <dbReference type="ARBA" id="ARBA00023242"/>
    </source>
</evidence>
<evidence type="ECO:0000256" key="2">
    <source>
        <dbReference type="ARBA" id="ARBA00023015"/>
    </source>
</evidence>
<feature type="region of interest" description="Disordered" evidence="6">
    <location>
        <begin position="1"/>
        <end position="25"/>
    </location>
</feature>